<feature type="non-terminal residue" evidence="1">
    <location>
        <position position="409"/>
    </location>
</feature>
<feature type="non-terminal residue" evidence="1">
    <location>
        <position position="1"/>
    </location>
</feature>
<comment type="caution">
    <text evidence="1">The sequence shown here is derived from an EMBL/GenBank/DDBJ whole genome shotgun (WGS) entry which is preliminary data.</text>
</comment>
<sequence length="409" mass="46878">LFSNSTHERFELAKRDVAKSKNKELVELFSSSFGIHHAGMQRSDRTMTERLFEEGLLKVLCCTATLAWGVNLPAYAVIIKGTHVYDTQKGNFVDLSILDVMQIFGRAGRPQYESYGVGYILTTNDKLSNYVSAMTQQYPIESKFVNSLVDNLNAEISLGTVSTVDEGVRWLGYTYLFVRMKQNPLVYGIDPKEPSEDPELGRKRRMLIEFAAKELHKNEMITFNTESDYFSSRDIGRIASNYYISYKNIEIFNKLLKDDMLEADILTMISKSKEFEDLKAREEESKELLKLKENACYCQIKYDVDTTEGKVNILLQSHLSGARPEDFALISDSAYVVQIASRLVRALFEIALNRNLSQVTSQLLTFSKCIDKKMWMFETPLVQFGLPREICIKLDSNPHKPNIEKMRDM</sequence>
<evidence type="ECO:0000313" key="2">
    <source>
        <dbReference type="Proteomes" id="UP000789920"/>
    </source>
</evidence>
<accession>A0ACA9RS68</accession>
<reference evidence="1" key="1">
    <citation type="submission" date="2021-06" db="EMBL/GenBank/DDBJ databases">
        <authorList>
            <person name="Kallberg Y."/>
            <person name="Tangrot J."/>
            <person name="Rosling A."/>
        </authorList>
    </citation>
    <scope>NUCLEOTIDE SEQUENCE</scope>
    <source>
        <strain evidence="1">MA461A</strain>
    </source>
</reference>
<organism evidence="1 2">
    <name type="scientific">Racocetra persica</name>
    <dbReference type="NCBI Taxonomy" id="160502"/>
    <lineage>
        <taxon>Eukaryota</taxon>
        <taxon>Fungi</taxon>
        <taxon>Fungi incertae sedis</taxon>
        <taxon>Mucoromycota</taxon>
        <taxon>Glomeromycotina</taxon>
        <taxon>Glomeromycetes</taxon>
        <taxon>Diversisporales</taxon>
        <taxon>Gigasporaceae</taxon>
        <taxon>Racocetra</taxon>
    </lineage>
</organism>
<keyword evidence="2" id="KW-1185">Reference proteome</keyword>
<protein>
    <submittedName>
        <fullName evidence="1">25410_t:CDS:1</fullName>
    </submittedName>
</protein>
<dbReference type="Proteomes" id="UP000789920">
    <property type="component" value="Unassembled WGS sequence"/>
</dbReference>
<name>A0ACA9RS68_9GLOM</name>
<evidence type="ECO:0000313" key="1">
    <source>
        <dbReference type="EMBL" id="CAG8807486.1"/>
    </source>
</evidence>
<dbReference type="EMBL" id="CAJVQC010067743">
    <property type="protein sequence ID" value="CAG8807486.1"/>
    <property type="molecule type" value="Genomic_DNA"/>
</dbReference>
<gene>
    <name evidence="1" type="ORF">RPERSI_LOCUS22402</name>
</gene>
<proteinExistence type="predicted"/>